<evidence type="ECO:0000256" key="10">
    <source>
        <dbReference type="ARBA" id="ARBA00022989"/>
    </source>
</evidence>
<dbReference type="GeneTree" id="ENSGT00940000166877"/>
<reference evidence="17" key="1">
    <citation type="journal article" date="2002" name="Science">
        <title>The draft genome of Ciona intestinalis: insights into chordate and vertebrate origins.</title>
        <authorList>
            <person name="Dehal P."/>
            <person name="Satou Y."/>
            <person name="Campbell R.K."/>
            <person name="Chapman J."/>
            <person name="Degnan B."/>
            <person name="De Tomaso A."/>
            <person name="Davidson B."/>
            <person name="Di Gregorio A."/>
            <person name="Gelpke M."/>
            <person name="Goodstein D.M."/>
            <person name="Harafuji N."/>
            <person name="Hastings K.E."/>
            <person name="Ho I."/>
            <person name="Hotta K."/>
            <person name="Huang W."/>
            <person name="Kawashima T."/>
            <person name="Lemaire P."/>
            <person name="Martinez D."/>
            <person name="Meinertzhagen I.A."/>
            <person name="Necula S."/>
            <person name="Nonaka M."/>
            <person name="Putnam N."/>
            <person name="Rash S."/>
            <person name="Saiga H."/>
            <person name="Satake M."/>
            <person name="Terry A."/>
            <person name="Yamada L."/>
            <person name="Wang H.G."/>
            <person name="Awazu S."/>
            <person name="Azumi K."/>
            <person name="Boore J."/>
            <person name="Branno M."/>
            <person name="Chin-Bow S."/>
            <person name="DeSantis R."/>
            <person name="Doyle S."/>
            <person name="Francino P."/>
            <person name="Keys D.N."/>
            <person name="Haga S."/>
            <person name="Hayashi H."/>
            <person name="Hino K."/>
            <person name="Imai K.S."/>
            <person name="Inaba K."/>
            <person name="Kano S."/>
            <person name="Kobayashi K."/>
            <person name="Kobayashi M."/>
            <person name="Lee B.I."/>
            <person name="Makabe K.W."/>
            <person name="Manohar C."/>
            <person name="Matassi G."/>
            <person name="Medina M."/>
            <person name="Mochizuki Y."/>
            <person name="Mount S."/>
            <person name="Morishita T."/>
            <person name="Miura S."/>
            <person name="Nakayama A."/>
            <person name="Nishizaka S."/>
            <person name="Nomoto H."/>
            <person name="Ohta F."/>
            <person name="Oishi K."/>
            <person name="Rigoutsos I."/>
            <person name="Sano M."/>
            <person name="Sasaki A."/>
            <person name="Sasakura Y."/>
            <person name="Shoguchi E."/>
            <person name="Shin-i T."/>
            <person name="Spagnuolo A."/>
            <person name="Stainier D."/>
            <person name="Suzuki M.M."/>
            <person name="Tassy O."/>
            <person name="Takatori N."/>
            <person name="Tokuoka M."/>
            <person name="Yagi K."/>
            <person name="Yoshizaki F."/>
            <person name="Wada S."/>
            <person name="Zhang C."/>
            <person name="Hyatt P.D."/>
            <person name="Larimer F."/>
            <person name="Detter C."/>
            <person name="Doggett N."/>
            <person name="Glavina T."/>
            <person name="Hawkins T."/>
            <person name="Richardson P."/>
            <person name="Lucas S."/>
            <person name="Kohara Y."/>
            <person name="Levine M."/>
            <person name="Satoh N."/>
            <person name="Rokhsar D.S."/>
        </authorList>
    </citation>
    <scope>NUCLEOTIDE SEQUENCE [LARGE SCALE GENOMIC DNA]</scope>
</reference>
<evidence type="ECO:0000256" key="7">
    <source>
        <dbReference type="ARBA" id="ARBA00022475"/>
    </source>
</evidence>
<accession>F6TBD1</accession>
<dbReference type="GO" id="GO:0005353">
    <property type="term" value="F:fructose transmembrane transporter activity"/>
    <property type="evidence" value="ECO:0007669"/>
    <property type="project" value="UniProtKB-ARBA"/>
</dbReference>
<name>F6TBD1_CIOIN</name>
<feature type="transmembrane region" description="Helical" evidence="14">
    <location>
        <begin position="315"/>
        <end position="336"/>
    </location>
</feature>
<dbReference type="GO" id="GO:1990539">
    <property type="term" value="P:fructose import across plasma membrane"/>
    <property type="evidence" value="ECO:0007669"/>
    <property type="project" value="UniProtKB-ARBA"/>
</dbReference>
<feature type="transmembrane region" description="Helical" evidence="14">
    <location>
        <begin position="72"/>
        <end position="93"/>
    </location>
</feature>
<sequence length="455" mass="49755">FPYGYSIGTTNSVAEPVMEFNNQSHMERYGNPLSIETEELLWVLTETFFPLGGVFGSMLVRPLLSRLGPRKSMIYTQILSIISTLLTSLSVLMRSYEAIIIGRFFLGAYCSIGIGIGPIYVSEISSPVVRGPVGGMFGVAIGIGTVVGNALGLKEVLGTKSGWPYLFALTVVPTLVFLSYIKWIPDSPRYTLMTCKDEAMTRHILTKLRGTDDVDKELDDLKVLADDVTTVKILTVKQVLTSRSLRWQLACTTVVLASVQLTGINGVQFNLNTVFLTAGIPHSIVSYVSLGVVAAQVVVASTSSLASERFGRRTLILAGNLIIVMSTILYTVSLALYDQAEWLSYVSIVATLGFILGVNIGPGIVAYVMGPELNNQSARPGVMTVAVFCFWLSFTIVTFATPYMFLYLGSYVLLPFMTVAIATVLFVYKFVPETKGRSMEEIEDFFKSGNTSRRP</sequence>
<organism evidence="16 17">
    <name type="scientific">Ciona intestinalis</name>
    <name type="common">Transparent sea squirt</name>
    <name type="synonym">Ascidia intestinalis</name>
    <dbReference type="NCBI Taxonomy" id="7719"/>
    <lineage>
        <taxon>Eukaryota</taxon>
        <taxon>Metazoa</taxon>
        <taxon>Chordata</taxon>
        <taxon>Tunicata</taxon>
        <taxon>Ascidiacea</taxon>
        <taxon>Phlebobranchia</taxon>
        <taxon>Cionidae</taxon>
        <taxon>Ciona</taxon>
    </lineage>
</organism>
<dbReference type="EMBL" id="EAAA01002314">
    <property type="status" value="NOT_ANNOTATED_CDS"/>
    <property type="molecule type" value="Genomic_DNA"/>
</dbReference>
<dbReference type="InterPro" id="IPR045263">
    <property type="entry name" value="GLUT"/>
</dbReference>
<dbReference type="GO" id="GO:0005886">
    <property type="term" value="C:plasma membrane"/>
    <property type="evidence" value="ECO:0000318"/>
    <property type="project" value="GO_Central"/>
</dbReference>
<dbReference type="InterPro" id="IPR020846">
    <property type="entry name" value="MFS_dom"/>
</dbReference>
<feature type="transmembrane region" description="Helical" evidence="14">
    <location>
        <begin position="411"/>
        <end position="431"/>
    </location>
</feature>
<dbReference type="OMA" id="VWACGIC"/>
<reference evidence="16" key="2">
    <citation type="journal article" date="2008" name="Genome Biol.">
        <title>Improved genome assembly and evidence-based global gene model set for the chordate Ciona intestinalis: new insight into intron and operon populations.</title>
        <authorList>
            <person name="Satou Y."/>
            <person name="Mineta K."/>
            <person name="Ogasawara M."/>
            <person name="Sasakura Y."/>
            <person name="Shoguchi E."/>
            <person name="Ueno K."/>
            <person name="Yamada L."/>
            <person name="Matsumoto J."/>
            <person name="Wasserscheid J."/>
            <person name="Dewar K."/>
            <person name="Wiley G.B."/>
            <person name="Macmil S.L."/>
            <person name="Roe B.A."/>
            <person name="Zeller R.W."/>
            <person name="Hastings K.E."/>
            <person name="Lemaire P."/>
            <person name="Lindquist E."/>
            <person name="Endo T."/>
            <person name="Hotta K."/>
            <person name="Inaba K."/>
        </authorList>
    </citation>
    <scope>NUCLEOTIDE SEQUENCE [LARGE SCALE GENOMIC DNA]</scope>
    <source>
        <strain evidence="16">wild type</strain>
    </source>
</reference>
<evidence type="ECO:0000256" key="8">
    <source>
        <dbReference type="ARBA" id="ARBA00022597"/>
    </source>
</evidence>
<evidence type="ECO:0000313" key="17">
    <source>
        <dbReference type="Proteomes" id="UP000008144"/>
    </source>
</evidence>
<feature type="transmembrane region" description="Helical" evidence="14">
    <location>
        <begin position="99"/>
        <end position="121"/>
    </location>
</feature>
<evidence type="ECO:0000256" key="5">
    <source>
        <dbReference type="ARBA" id="ARBA00015973"/>
    </source>
</evidence>
<reference evidence="16" key="3">
    <citation type="submission" date="2025-08" db="UniProtKB">
        <authorList>
            <consortium name="Ensembl"/>
        </authorList>
    </citation>
    <scope>IDENTIFICATION</scope>
</reference>
<feature type="transmembrane region" description="Helical" evidence="14">
    <location>
        <begin position="342"/>
        <end position="369"/>
    </location>
</feature>
<dbReference type="PROSITE" id="PS50850">
    <property type="entry name" value="MFS"/>
    <property type="match status" value="1"/>
</dbReference>
<dbReference type="Ensembl" id="ENSCINT00000006802.3">
    <property type="protein sequence ID" value="ENSCINP00000006802.3"/>
    <property type="gene ID" value="ENSCING00000003313.3"/>
</dbReference>
<feature type="transmembrane region" description="Helical" evidence="14">
    <location>
        <begin position="163"/>
        <end position="183"/>
    </location>
</feature>
<evidence type="ECO:0000256" key="6">
    <source>
        <dbReference type="ARBA" id="ARBA00022448"/>
    </source>
</evidence>
<comment type="similarity">
    <text evidence="4">Belongs to the major facilitator superfamily. Sugar transporter (TC 2.A.1.1) family. Glucose transporter subfamily.</text>
</comment>
<dbReference type="PRINTS" id="PR00171">
    <property type="entry name" value="SUGRTRNSPORT"/>
</dbReference>
<dbReference type="GO" id="GO:0042383">
    <property type="term" value="C:sarcolemma"/>
    <property type="evidence" value="ECO:0007669"/>
    <property type="project" value="UniProtKB-SubCell"/>
</dbReference>
<evidence type="ECO:0000256" key="13">
    <source>
        <dbReference type="ARBA" id="ARBA00031099"/>
    </source>
</evidence>
<keyword evidence="8" id="KW-0762">Sugar transport</keyword>
<evidence type="ECO:0000256" key="4">
    <source>
        <dbReference type="ARBA" id="ARBA00007004"/>
    </source>
</evidence>
<keyword evidence="11 14" id="KW-0472">Membrane</keyword>
<evidence type="ECO:0000259" key="15">
    <source>
        <dbReference type="PROSITE" id="PS50850"/>
    </source>
</evidence>
<evidence type="ECO:0000313" key="16">
    <source>
        <dbReference type="Ensembl" id="ENSCINP00000006802.3"/>
    </source>
</evidence>
<dbReference type="PANTHER" id="PTHR23503:SF132">
    <property type="entry name" value="SOLUTE CARRIER FAMILY 2, FACILITATED GLUCOSE TRANSPORTER MEMBER 5-LIKE"/>
    <property type="match status" value="1"/>
</dbReference>
<dbReference type="SUPFAM" id="SSF103473">
    <property type="entry name" value="MFS general substrate transporter"/>
    <property type="match status" value="1"/>
</dbReference>
<feature type="domain" description="Major facilitator superfamily (MFS) profile" evidence="15">
    <location>
        <begin position="1"/>
        <end position="435"/>
    </location>
</feature>
<dbReference type="Proteomes" id="UP000008144">
    <property type="component" value="Chromosome 6"/>
</dbReference>
<keyword evidence="9 14" id="KW-0812">Transmembrane</keyword>
<comment type="subcellular location">
    <subcellularLocation>
        <location evidence="2">Cell membrane</location>
        <location evidence="2">Sarcolemma</location>
    </subcellularLocation>
    <subcellularLocation>
        <location evidence="3">Cell membrane</location>
        <topology evidence="3">Multi-pass membrane protein</topology>
    </subcellularLocation>
</comment>
<feature type="transmembrane region" description="Helical" evidence="14">
    <location>
        <begin position="381"/>
        <end position="405"/>
    </location>
</feature>
<dbReference type="Pfam" id="PF00083">
    <property type="entry name" value="Sugar_tr"/>
    <property type="match status" value="1"/>
</dbReference>
<dbReference type="InterPro" id="IPR005828">
    <property type="entry name" value="MFS_sugar_transport-like"/>
</dbReference>
<dbReference type="FunFam" id="1.20.1250.20:FF:001511">
    <property type="entry name" value="Solute carrier family 2, facilitated glucose transporter member 5"/>
    <property type="match status" value="1"/>
</dbReference>
<dbReference type="HOGENOM" id="CLU_001265_30_5_1"/>
<keyword evidence="10 14" id="KW-1133">Transmembrane helix</keyword>
<evidence type="ECO:0000256" key="1">
    <source>
        <dbReference type="ARBA" id="ARBA00000590"/>
    </source>
</evidence>
<feature type="transmembrane region" description="Helical" evidence="14">
    <location>
        <begin position="133"/>
        <end position="151"/>
    </location>
</feature>
<feature type="transmembrane region" description="Helical" evidence="14">
    <location>
        <begin position="284"/>
        <end position="303"/>
    </location>
</feature>
<evidence type="ECO:0000256" key="9">
    <source>
        <dbReference type="ARBA" id="ARBA00022692"/>
    </source>
</evidence>
<dbReference type="GO" id="GO:0055056">
    <property type="term" value="F:D-glucose transmembrane transporter activity"/>
    <property type="evidence" value="ECO:0000318"/>
    <property type="project" value="GO_Central"/>
</dbReference>
<dbReference type="GO" id="GO:0070837">
    <property type="term" value="P:dehydroascorbic acid transport"/>
    <property type="evidence" value="ECO:0000318"/>
    <property type="project" value="GO_Central"/>
</dbReference>
<dbReference type="Gene3D" id="1.20.1250.20">
    <property type="entry name" value="MFS general substrate transporter like domains"/>
    <property type="match status" value="1"/>
</dbReference>
<evidence type="ECO:0000256" key="2">
    <source>
        <dbReference type="ARBA" id="ARBA00004135"/>
    </source>
</evidence>
<evidence type="ECO:0000256" key="12">
    <source>
        <dbReference type="ARBA" id="ARBA00029961"/>
    </source>
</evidence>
<dbReference type="GO" id="GO:0046323">
    <property type="term" value="P:D-glucose import"/>
    <property type="evidence" value="ECO:0000318"/>
    <property type="project" value="GO_Central"/>
</dbReference>
<keyword evidence="7" id="KW-1003">Cell membrane</keyword>
<dbReference type="InParanoid" id="F6TBD1"/>
<evidence type="ECO:0000256" key="3">
    <source>
        <dbReference type="ARBA" id="ARBA00004651"/>
    </source>
</evidence>
<dbReference type="PROSITE" id="PS00216">
    <property type="entry name" value="SUGAR_TRANSPORT_1"/>
    <property type="match status" value="1"/>
</dbReference>
<keyword evidence="6" id="KW-0813">Transport</keyword>
<dbReference type="AlphaFoldDB" id="F6TBD1"/>
<dbReference type="InterPro" id="IPR036259">
    <property type="entry name" value="MFS_trans_sf"/>
</dbReference>
<dbReference type="InterPro" id="IPR003663">
    <property type="entry name" value="Sugar/inositol_transpt"/>
</dbReference>
<evidence type="ECO:0000256" key="11">
    <source>
        <dbReference type="ARBA" id="ARBA00023136"/>
    </source>
</evidence>
<reference evidence="16" key="4">
    <citation type="submission" date="2025-09" db="UniProtKB">
        <authorList>
            <consortium name="Ensembl"/>
        </authorList>
    </citation>
    <scope>IDENTIFICATION</scope>
</reference>
<dbReference type="InterPro" id="IPR005829">
    <property type="entry name" value="Sugar_transporter_CS"/>
</dbReference>
<evidence type="ECO:0000256" key="14">
    <source>
        <dbReference type="SAM" id="Phobius"/>
    </source>
</evidence>
<proteinExistence type="inferred from homology"/>
<dbReference type="STRING" id="7719.ENSCINP00000006802"/>
<comment type="catalytic activity">
    <reaction evidence="1">
        <text>D-fructose(out) = D-fructose(in)</text>
        <dbReference type="Rhea" id="RHEA:60372"/>
        <dbReference type="ChEBI" id="CHEBI:37721"/>
    </reaction>
</comment>
<dbReference type="PANTHER" id="PTHR23503">
    <property type="entry name" value="SOLUTE CARRIER FAMILY 2"/>
    <property type="match status" value="1"/>
</dbReference>
<protein>
    <recommendedName>
        <fullName evidence="5">Solute carrier family 2, facilitated glucose transporter member 5</fullName>
    </recommendedName>
    <alternativeName>
        <fullName evidence="13">Fructose transporter</fullName>
    </alternativeName>
    <alternativeName>
        <fullName evidence="12">Glucose transporter type 5, small intestine</fullName>
    </alternativeName>
</protein>
<keyword evidence="17" id="KW-1185">Reference proteome</keyword>